<dbReference type="InterPro" id="IPR051478">
    <property type="entry name" value="Beta-lactamase-like_AB/R"/>
</dbReference>
<dbReference type="Pfam" id="PF26335">
    <property type="entry name" value="ARB_00930_C"/>
    <property type="match status" value="1"/>
</dbReference>
<reference evidence="6 7" key="1">
    <citation type="submission" date="2020-05" db="EMBL/GenBank/DDBJ databases">
        <title>Identification and distribution of gene clusters putatively required for synthesis of sphingolipid metabolism inhibitors in phylogenetically diverse species of the filamentous fungus Fusarium.</title>
        <authorList>
            <person name="Kim H.-S."/>
            <person name="Busman M."/>
            <person name="Brown D.W."/>
            <person name="Divon H."/>
            <person name="Uhlig S."/>
            <person name="Proctor R.H."/>
        </authorList>
    </citation>
    <scope>NUCLEOTIDE SEQUENCE [LARGE SCALE GENOMIC DNA]</scope>
    <source>
        <strain evidence="6 7">NRRL 66235</strain>
    </source>
</reference>
<feature type="domain" description="Beta-lactamase-like ARB-00930-like C-terminal" evidence="5">
    <location>
        <begin position="446"/>
        <end position="585"/>
    </location>
</feature>
<feature type="domain" description="AB hydrolase-1" evidence="4">
    <location>
        <begin position="697"/>
        <end position="961"/>
    </location>
</feature>
<evidence type="ECO:0000259" key="3">
    <source>
        <dbReference type="Pfam" id="PF00144"/>
    </source>
</evidence>
<proteinExistence type="inferred from homology"/>
<organism evidence="6 7">
    <name type="scientific">Fusarium mundagurra</name>
    <dbReference type="NCBI Taxonomy" id="1567541"/>
    <lineage>
        <taxon>Eukaryota</taxon>
        <taxon>Fungi</taxon>
        <taxon>Dikarya</taxon>
        <taxon>Ascomycota</taxon>
        <taxon>Pezizomycotina</taxon>
        <taxon>Sordariomycetes</taxon>
        <taxon>Hypocreomycetidae</taxon>
        <taxon>Hypocreales</taxon>
        <taxon>Nectriaceae</taxon>
        <taxon>Fusarium</taxon>
        <taxon>Fusarium fujikuroi species complex</taxon>
    </lineage>
</organism>
<dbReference type="AlphaFoldDB" id="A0A8H5Z5T4"/>
<dbReference type="InterPro" id="IPR029058">
    <property type="entry name" value="AB_hydrolase_fold"/>
</dbReference>
<dbReference type="InterPro" id="IPR001466">
    <property type="entry name" value="Beta-lactam-related"/>
</dbReference>
<keyword evidence="2" id="KW-0732">Signal</keyword>
<dbReference type="Pfam" id="PF00144">
    <property type="entry name" value="Beta-lactamase"/>
    <property type="match status" value="1"/>
</dbReference>
<feature type="chain" id="PRO_5034634607" evidence="2">
    <location>
        <begin position="23"/>
        <end position="981"/>
    </location>
</feature>
<sequence length="981" mass="106041">MLFSQSLPTLFTLFAGLQQVVATPRYCPPYGPVLPAPRQASQHPAVRYAIDTITTVLKGQTAGFDLSGVSVGVKSIHEDDPFLDFHYTPSTVNLKEGVKKINASTGYRLGSISKVFTVLAALRLAEDGVLSMDDPVTRWIPELAHSNSSHSGDELDVIHWSDITVGDVAAHLSGLGGDMTTDVSAFPFDWEALGLPRLLKNSKVPSCKGLPGAPICTRKGKLPITSCSWLTATDFLDIFKSYRPPVYQPSQSPVYSNAGISLVGLVVEAASNKTFDAAIMDLVLKPLGLKKTYPGIVPENSENMFIPAGSTDWGADIGIFAPAGAMGSSTADMLSFMTSILKNKALSPSNTRRWLKPNTFTSTWSASVGSPWEIYRVDNLTSDGRIIDMYTKGGTLSGYQSGMAMIPDAGLVVSVLGAGPEVSSVWAQLATLNIVEALIPALDTAARDEAKVRFAGQYVDKKTGSALTLSLDEGPGLVLSKWTARGFDILPNLNRFQPGRYNDTTDSGIKSIRLYPTGIENKSRAAWRAVFPTLSDTEAEMIEGLTKVKDVTCITWHMLDRFIYNGLSMDHFEFKYGTEGKAASHLHAHTSETMHKVTRLMAGLSALLPALATPTSHAKNCVQLQVPVTASANNTRYNSVKVESNIDLVDFVWDTSTWSHANRSAEVLPIHGTYSINAQLCIPADGKKSDVLQIATHGLGFDKRYWDPELKPEEYSYVDAALAKGYSILTYDRLGTGKSTKANGYNEVQLGLQVAILKELTVLARDGTLLKSSKITGKRPQKTFYDYKPKKVVHVGHSFGSATTSGLLSLHGNLSDGAILTGFLPNNQSGKVGPNTFGFEFARQYDPKRFGDRPAGYAVQASLSSIQQIFLKKGSFEIEALEYAEKIKQTGTVGELSSGLIVQPSNEFKGPLQYFIGENDYPFCDGDCNNTYDMETLKGLNPAAPHIGVHLQPGTGHGLTLSTNATAGYEVMLAYLGSQGL</sequence>
<dbReference type="Pfam" id="PF12697">
    <property type="entry name" value="Abhydrolase_6"/>
    <property type="match status" value="1"/>
</dbReference>
<dbReference type="Gene3D" id="3.40.710.10">
    <property type="entry name" value="DD-peptidase/beta-lactamase superfamily"/>
    <property type="match status" value="1"/>
</dbReference>
<feature type="signal peptide" evidence="2">
    <location>
        <begin position="1"/>
        <end position="22"/>
    </location>
</feature>
<dbReference type="SUPFAM" id="SSF56601">
    <property type="entry name" value="beta-lactamase/transpeptidase-like"/>
    <property type="match status" value="1"/>
</dbReference>
<comment type="caution">
    <text evidence="6">The sequence shown here is derived from an EMBL/GenBank/DDBJ whole genome shotgun (WGS) entry which is preliminary data.</text>
</comment>
<gene>
    <name evidence="6" type="ORF">FMUND_1791</name>
</gene>
<dbReference type="InterPro" id="IPR058664">
    <property type="entry name" value="ARB_00930-like_C"/>
</dbReference>
<evidence type="ECO:0000256" key="1">
    <source>
        <dbReference type="ARBA" id="ARBA00038473"/>
    </source>
</evidence>
<dbReference type="InterPro" id="IPR000073">
    <property type="entry name" value="AB_hydrolase_1"/>
</dbReference>
<evidence type="ECO:0000256" key="2">
    <source>
        <dbReference type="SAM" id="SignalP"/>
    </source>
</evidence>
<dbReference type="EMBL" id="JAAOAN010000065">
    <property type="protein sequence ID" value="KAF5723467.1"/>
    <property type="molecule type" value="Genomic_DNA"/>
</dbReference>
<accession>A0A8H5Z5T4</accession>
<dbReference type="OrthoDB" id="10250282at2759"/>
<dbReference type="Proteomes" id="UP000544331">
    <property type="component" value="Unassembled WGS sequence"/>
</dbReference>
<dbReference type="InterPro" id="IPR012338">
    <property type="entry name" value="Beta-lactam/transpept-like"/>
</dbReference>
<evidence type="ECO:0000259" key="4">
    <source>
        <dbReference type="Pfam" id="PF12697"/>
    </source>
</evidence>
<dbReference type="SUPFAM" id="SSF53474">
    <property type="entry name" value="alpha/beta-Hydrolases"/>
    <property type="match status" value="1"/>
</dbReference>
<keyword evidence="7" id="KW-1185">Reference proteome</keyword>
<name>A0A8H5Z5T4_9HYPO</name>
<feature type="domain" description="Beta-lactamase-related" evidence="3">
    <location>
        <begin position="95"/>
        <end position="416"/>
    </location>
</feature>
<dbReference type="PANTHER" id="PTHR22935:SF95">
    <property type="entry name" value="BETA-LACTAMASE-LIKE 1-RELATED"/>
    <property type="match status" value="1"/>
</dbReference>
<evidence type="ECO:0000313" key="6">
    <source>
        <dbReference type="EMBL" id="KAF5723467.1"/>
    </source>
</evidence>
<dbReference type="Gene3D" id="3.40.50.1820">
    <property type="entry name" value="alpha/beta hydrolase"/>
    <property type="match status" value="1"/>
</dbReference>
<protein>
    <submittedName>
        <fullName evidence="6">Beta-lactamase 2</fullName>
    </submittedName>
</protein>
<comment type="similarity">
    <text evidence="1">Belongs to the beta-lactamase family.</text>
</comment>
<evidence type="ECO:0000259" key="5">
    <source>
        <dbReference type="Pfam" id="PF26335"/>
    </source>
</evidence>
<dbReference type="PANTHER" id="PTHR22935">
    <property type="entry name" value="PENICILLIN-BINDING PROTEIN"/>
    <property type="match status" value="1"/>
</dbReference>
<evidence type="ECO:0000313" key="7">
    <source>
        <dbReference type="Proteomes" id="UP000544331"/>
    </source>
</evidence>